<dbReference type="PROSITE" id="PS50026">
    <property type="entry name" value="EGF_3"/>
    <property type="match status" value="2"/>
</dbReference>
<keyword evidence="1 4" id="KW-0245">EGF-like domain</keyword>
<comment type="caution">
    <text evidence="4">Lacks conserved residue(s) required for the propagation of feature annotation.</text>
</comment>
<accession>A0A0N5BBH7</accession>
<feature type="disulfide bond" evidence="4">
    <location>
        <begin position="50"/>
        <end position="59"/>
    </location>
</feature>
<feature type="transmembrane region" description="Helical" evidence="5">
    <location>
        <begin position="146"/>
        <end position="168"/>
    </location>
</feature>
<keyword evidence="5" id="KW-0812">Transmembrane</keyword>
<dbReference type="InterPro" id="IPR000742">
    <property type="entry name" value="EGF"/>
</dbReference>
<keyword evidence="2" id="KW-0677">Repeat</keyword>
<dbReference type="SUPFAM" id="SSF57196">
    <property type="entry name" value="EGF/Laminin"/>
    <property type="match status" value="2"/>
</dbReference>
<keyword evidence="7" id="KW-1185">Reference proteome</keyword>
<evidence type="ECO:0000313" key="8">
    <source>
        <dbReference type="WBParaSite" id="SPAL_0000338600.1"/>
    </source>
</evidence>
<dbReference type="GO" id="GO:0016020">
    <property type="term" value="C:membrane"/>
    <property type="evidence" value="ECO:0007669"/>
    <property type="project" value="UniProtKB-SubCell"/>
</dbReference>
<evidence type="ECO:0000256" key="3">
    <source>
        <dbReference type="ARBA" id="ARBA00023157"/>
    </source>
</evidence>
<evidence type="ECO:0000313" key="7">
    <source>
        <dbReference type="Proteomes" id="UP000046392"/>
    </source>
</evidence>
<dbReference type="Gene3D" id="2.10.25.10">
    <property type="entry name" value="Laminin"/>
    <property type="match status" value="2"/>
</dbReference>
<keyword evidence="5" id="KW-1133">Transmembrane helix</keyword>
<dbReference type="SMART" id="SM00181">
    <property type="entry name" value="EGF"/>
    <property type="match status" value="2"/>
</dbReference>
<dbReference type="PROSITE" id="PS00022">
    <property type="entry name" value="EGF_1"/>
    <property type="match status" value="2"/>
</dbReference>
<feature type="domain" description="EGF-like" evidence="6">
    <location>
        <begin position="21"/>
        <end position="60"/>
    </location>
</feature>
<keyword evidence="3 4" id="KW-1015">Disulfide bond</keyword>
<feature type="domain" description="EGF-like" evidence="6">
    <location>
        <begin position="95"/>
        <end position="132"/>
    </location>
</feature>
<dbReference type="PANTHER" id="PTHR24049">
    <property type="entry name" value="CRUMBS FAMILY MEMBER"/>
    <property type="match status" value="1"/>
</dbReference>
<evidence type="ECO:0000256" key="2">
    <source>
        <dbReference type="ARBA" id="ARBA00022737"/>
    </source>
</evidence>
<sequence>MIPEVIDEMWNVGVHSKIVRLGTPCDTYPCWNNGFCIANNSTQIGYECLCNEFYNGTHCENRVIETFDKNCDDSRNSVKCVWRGILEKLNTSTSSIRHCQTNICYNDGICITSDGIHSQCLCPVDFGGNLCSEKNTSGLDIDSLKIFCYLIGLFIIFKIILFFCYSSNFGCCSTISRKDYKYSRWYLPDDFSLSHDRNVNNDNYEAVDPRRSMMTFDQELAYIRLRNLGFIPEFDRNDDIPRYYNNNIEKDNDDMMKICNNHQSKEYYEMAMKISTTTDTFLDLETINEEETDIDFILEGHTT</sequence>
<dbReference type="Proteomes" id="UP000046392">
    <property type="component" value="Unplaced"/>
</dbReference>
<dbReference type="InterPro" id="IPR051022">
    <property type="entry name" value="Notch_Cell-Fate_Det"/>
</dbReference>
<feature type="disulfide bond" evidence="4">
    <location>
        <begin position="122"/>
        <end position="131"/>
    </location>
</feature>
<reference evidence="8" key="1">
    <citation type="submission" date="2017-02" db="UniProtKB">
        <authorList>
            <consortium name="WormBaseParasite"/>
        </authorList>
    </citation>
    <scope>IDENTIFICATION</scope>
</reference>
<name>A0A0N5BBH7_STREA</name>
<organism evidence="7 8">
    <name type="scientific">Strongyloides papillosus</name>
    <name type="common">Intestinal threadworm</name>
    <dbReference type="NCBI Taxonomy" id="174720"/>
    <lineage>
        <taxon>Eukaryota</taxon>
        <taxon>Metazoa</taxon>
        <taxon>Ecdysozoa</taxon>
        <taxon>Nematoda</taxon>
        <taxon>Chromadorea</taxon>
        <taxon>Rhabditida</taxon>
        <taxon>Tylenchina</taxon>
        <taxon>Panagrolaimomorpha</taxon>
        <taxon>Strongyloidoidea</taxon>
        <taxon>Strongyloididae</taxon>
        <taxon>Strongyloides</taxon>
    </lineage>
</organism>
<evidence type="ECO:0000259" key="6">
    <source>
        <dbReference type="PROSITE" id="PS50026"/>
    </source>
</evidence>
<protein>
    <submittedName>
        <fullName evidence="8">EGF-like domain-containing protein</fullName>
    </submittedName>
</protein>
<evidence type="ECO:0000256" key="4">
    <source>
        <dbReference type="PROSITE-ProRule" id="PRU00076"/>
    </source>
</evidence>
<dbReference type="AlphaFoldDB" id="A0A0N5BBH7"/>
<evidence type="ECO:0000256" key="5">
    <source>
        <dbReference type="SAM" id="Phobius"/>
    </source>
</evidence>
<proteinExistence type="predicted"/>
<keyword evidence="5" id="KW-0472">Membrane</keyword>
<dbReference type="WBParaSite" id="SPAL_0000338600.1">
    <property type="protein sequence ID" value="SPAL_0000338600.1"/>
    <property type="gene ID" value="SPAL_0000338600"/>
</dbReference>
<dbReference type="STRING" id="174720.A0A0N5BBH7"/>
<evidence type="ECO:0000256" key="1">
    <source>
        <dbReference type="ARBA" id="ARBA00022536"/>
    </source>
</evidence>